<reference evidence="1" key="1">
    <citation type="journal article" date="2014" name="Int. J. Syst. Evol. Microbiol.">
        <title>Complete genome sequence of Corynebacterium casei LMG S-19264T (=DSM 44701T), isolated from a smear-ripened cheese.</title>
        <authorList>
            <consortium name="US DOE Joint Genome Institute (JGI-PGF)"/>
            <person name="Walter F."/>
            <person name="Albersmeier A."/>
            <person name="Kalinowski J."/>
            <person name="Ruckert C."/>
        </authorList>
    </citation>
    <scope>NUCLEOTIDE SEQUENCE</scope>
    <source>
        <strain evidence="1">CGMCC 1.12785</strain>
    </source>
</reference>
<proteinExistence type="predicted"/>
<gene>
    <name evidence="1" type="ORF">GCM10011333_30540</name>
</gene>
<dbReference type="RefSeq" id="WP_188551765.1">
    <property type="nucleotide sequence ID" value="NZ_BMFY01000016.1"/>
</dbReference>
<keyword evidence="2" id="KW-1185">Reference proteome</keyword>
<accession>A0A8J2U0T8</accession>
<name>A0A8J2U0T8_9MICO</name>
<sequence>MSQTLLDAPAVLFDFNGTLSDDEGVLARIVRDLAADRLGLQLSADEYEAGLRGLSDGEILRELLRRAGDAGRAGRVGQADVAGRAGEAEELAALREELSARYLEAACTGTLIRAEARELVRRLHARGTRLAIVTGASRALVEPALEGAGIRELFEVLVTEEDVAEGKPDPEGFLRAASVLGLSGRAADVVVFEDSAPGLEAAARAGMIGVRVAWDEAPLGVHLLDAPLIGA</sequence>
<evidence type="ECO:0008006" key="3">
    <source>
        <dbReference type="Google" id="ProtNLM"/>
    </source>
</evidence>
<dbReference type="SFLD" id="SFLDG01129">
    <property type="entry name" value="C1.5:_HAD__Beta-PGM__Phosphata"/>
    <property type="match status" value="1"/>
</dbReference>
<dbReference type="AlphaFoldDB" id="A0A8J2U0T8"/>
<protein>
    <recommendedName>
        <fullName evidence="3">HAD superfamily hydrolase (TIGR01509 family)</fullName>
    </recommendedName>
</protein>
<evidence type="ECO:0000313" key="2">
    <source>
        <dbReference type="Proteomes" id="UP000616114"/>
    </source>
</evidence>
<dbReference type="GO" id="GO:0050308">
    <property type="term" value="F:sugar-phosphatase activity"/>
    <property type="evidence" value="ECO:0007669"/>
    <property type="project" value="TreeGrafter"/>
</dbReference>
<dbReference type="InterPro" id="IPR023214">
    <property type="entry name" value="HAD_sf"/>
</dbReference>
<dbReference type="NCBIfam" id="TIGR01509">
    <property type="entry name" value="HAD-SF-IA-v3"/>
    <property type="match status" value="1"/>
</dbReference>
<dbReference type="Proteomes" id="UP000616114">
    <property type="component" value="Unassembled WGS sequence"/>
</dbReference>
<dbReference type="Gene3D" id="1.10.150.240">
    <property type="entry name" value="Putative phosphatase, domain 2"/>
    <property type="match status" value="1"/>
</dbReference>
<dbReference type="SUPFAM" id="SSF56784">
    <property type="entry name" value="HAD-like"/>
    <property type="match status" value="1"/>
</dbReference>
<reference evidence="1" key="2">
    <citation type="submission" date="2020-09" db="EMBL/GenBank/DDBJ databases">
        <authorList>
            <person name="Sun Q."/>
            <person name="Zhou Y."/>
        </authorList>
    </citation>
    <scope>NUCLEOTIDE SEQUENCE</scope>
    <source>
        <strain evidence="1">CGMCC 1.12785</strain>
    </source>
</reference>
<dbReference type="SFLD" id="SFLDS00003">
    <property type="entry name" value="Haloacid_Dehalogenase"/>
    <property type="match status" value="1"/>
</dbReference>
<dbReference type="Pfam" id="PF00702">
    <property type="entry name" value="Hydrolase"/>
    <property type="match status" value="1"/>
</dbReference>
<dbReference type="InterPro" id="IPR036412">
    <property type="entry name" value="HAD-like_sf"/>
</dbReference>
<dbReference type="EMBL" id="BMFY01000016">
    <property type="protein sequence ID" value="GGA25423.1"/>
    <property type="molecule type" value="Genomic_DNA"/>
</dbReference>
<dbReference type="InterPro" id="IPR051806">
    <property type="entry name" value="HAD-like_SPP"/>
</dbReference>
<dbReference type="PANTHER" id="PTHR43481:SF4">
    <property type="entry name" value="GLYCEROL-1-PHOSPHATE PHOSPHOHYDROLASE 1-RELATED"/>
    <property type="match status" value="1"/>
</dbReference>
<evidence type="ECO:0000313" key="1">
    <source>
        <dbReference type="EMBL" id="GGA25423.1"/>
    </source>
</evidence>
<dbReference type="InterPro" id="IPR023198">
    <property type="entry name" value="PGP-like_dom2"/>
</dbReference>
<dbReference type="Gene3D" id="3.40.50.1000">
    <property type="entry name" value="HAD superfamily/HAD-like"/>
    <property type="match status" value="1"/>
</dbReference>
<comment type="caution">
    <text evidence="1">The sequence shown here is derived from an EMBL/GenBank/DDBJ whole genome shotgun (WGS) entry which is preliminary data.</text>
</comment>
<dbReference type="InterPro" id="IPR006439">
    <property type="entry name" value="HAD-SF_hydro_IA"/>
</dbReference>
<dbReference type="PANTHER" id="PTHR43481">
    <property type="entry name" value="FRUCTOSE-1-PHOSPHATE PHOSPHATASE"/>
    <property type="match status" value="1"/>
</dbReference>
<organism evidence="1 2">
    <name type="scientific">Sediminivirga luteola</name>
    <dbReference type="NCBI Taxonomy" id="1774748"/>
    <lineage>
        <taxon>Bacteria</taxon>
        <taxon>Bacillati</taxon>
        <taxon>Actinomycetota</taxon>
        <taxon>Actinomycetes</taxon>
        <taxon>Micrococcales</taxon>
        <taxon>Brevibacteriaceae</taxon>
        <taxon>Sediminivirga</taxon>
    </lineage>
</organism>
<dbReference type="CDD" id="cd07505">
    <property type="entry name" value="HAD_BPGM-like"/>
    <property type="match status" value="1"/>
</dbReference>
<dbReference type="PRINTS" id="PR00413">
    <property type="entry name" value="HADHALOGNASE"/>
</dbReference>